<protein>
    <submittedName>
        <fullName evidence="6">Related to alpha-glucosidase-Postia placenta</fullName>
    </submittedName>
</protein>
<evidence type="ECO:0000313" key="6">
    <source>
        <dbReference type="EMBL" id="CCA76098.1"/>
    </source>
</evidence>
<dbReference type="STRING" id="1109443.G4TXQ5"/>
<sequence length="102" mass="11384">MVDPAIGTRAGVSGAYERGSIADVWLKGPDGQSHIRSTFVFPDWFHPSAQPFWTDEFKRFFNPNDGIDIDAAWIDMNEPASFCYHPCPVTPNTVDVNHLCSP</sequence>
<evidence type="ECO:0000256" key="1">
    <source>
        <dbReference type="ARBA" id="ARBA00022801"/>
    </source>
</evidence>
<evidence type="ECO:0000313" key="7">
    <source>
        <dbReference type="Proteomes" id="UP000007148"/>
    </source>
</evidence>
<dbReference type="AlphaFoldDB" id="G4TXQ5"/>
<name>G4TXQ5_SERID</name>
<evidence type="ECO:0000256" key="2">
    <source>
        <dbReference type="ARBA" id="ARBA00023180"/>
    </source>
</evidence>
<dbReference type="HOGENOM" id="CLU_2278540_0_0_1"/>
<dbReference type="PANTHER" id="PTHR22762:SF67">
    <property type="entry name" value="ALPHA_BETA-GLUCOSIDASE AGDC-RELATED"/>
    <property type="match status" value="1"/>
</dbReference>
<dbReference type="GO" id="GO:0005975">
    <property type="term" value="P:carbohydrate metabolic process"/>
    <property type="evidence" value="ECO:0007669"/>
    <property type="project" value="InterPro"/>
</dbReference>
<keyword evidence="7" id="KW-1185">Reference proteome</keyword>
<evidence type="ECO:0000259" key="5">
    <source>
        <dbReference type="Pfam" id="PF01055"/>
    </source>
</evidence>
<accession>G4TXQ5</accession>
<comment type="similarity">
    <text evidence="4">Belongs to the glycosyl hydrolase 31 family.</text>
</comment>
<dbReference type="GO" id="GO:0004553">
    <property type="term" value="F:hydrolase activity, hydrolyzing O-glycosyl compounds"/>
    <property type="evidence" value="ECO:0007669"/>
    <property type="project" value="InterPro"/>
</dbReference>
<dbReference type="PANTHER" id="PTHR22762">
    <property type="entry name" value="ALPHA-GLUCOSIDASE"/>
    <property type="match status" value="1"/>
</dbReference>
<dbReference type="EMBL" id="CAFZ01000608">
    <property type="protein sequence ID" value="CCA76098.1"/>
    <property type="molecule type" value="Genomic_DNA"/>
</dbReference>
<dbReference type="InterPro" id="IPR000322">
    <property type="entry name" value="Glyco_hydro_31_TIM"/>
</dbReference>
<reference evidence="6 7" key="1">
    <citation type="journal article" date="2011" name="PLoS Pathog.">
        <title>Endophytic Life Strategies Decoded by Genome and Transcriptome Analyses of the Mutualistic Root Symbiont Piriformospora indica.</title>
        <authorList>
            <person name="Zuccaro A."/>
            <person name="Lahrmann U."/>
            <person name="Guldener U."/>
            <person name="Langen G."/>
            <person name="Pfiffi S."/>
            <person name="Biedenkopf D."/>
            <person name="Wong P."/>
            <person name="Samans B."/>
            <person name="Grimm C."/>
            <person name="Basiewicz M."/>
            <person name="Murat C."/>
            <person name="Martin F."/>
            <person name="Kogel K.H."/>
        </authorList>
    </citation>
    <scope>NUCLEOTIDE SEQUENCE [LARGE SCALE GENOMIC DNA]</scope>
    <source>
        <strain evidence="6 7">DSM 11827</strain>
    </source>
</reference>
<gene>
    <name evidence="6" type="ORF">PIIN_10098</name>
</gene>
<keyword evidence="1 4" id="KW-0378">Hydrolase</keyword>
<dbReference type="Gene3D" id="3.20.20.80">
    <property type="entry name" value="Glycosidases"/>
    <property type="match status" value="1"/>
</dbReference>
<evidence type="ECO:0000256" key="3">
    <source>
        <dbReference type="ARBA" id="ARBA00023295"/>
    </source>
</evidence>
<comment type="caution">
    <text evidence="6">The sequence shown here is derived from an EMBL/GenBank/DDBJ whole genome shotgun (WGS) entry which is preliminary data.</text>
</comment>
<organism evidence="6 7">
    <name type="scientific">Serendipita indica (strain DSM 11827)</name>
    <name type="common">Root endophyte fungus</name>
    <name type="synonym">Piriformospora indica</name>
    <dbReference type="NCBI Taxonomy" id="1109443"/>
    <lineage>
        <taxon>Eukaryota</taxon>
        <taxon>Fungi</taxon>
        <taxon>Dikarya</taxon>
        <taxon>Basidiomycota</taxon>
        <taxon>Agaricomycotina</taxon>
        <taxon>Agaricomycetes</taxon>
        <taxon>Sebacinales</taxon>
        <taxon>Serendipitaceae</taxon>
        <taxon>Serendipita</taxon>
    </lineage>
</organism>
<proteinExistence type="inferred from homology"/>
<dbReference type="InParanoid" id="G4TXQ5"/>
<keyword evidence="3 4" id="KW-0326">Glycosidase</keyword>
<dbReference type="Pfam" id="PF01055">
    <property type="entry name" value="Glyco_hydro_31_2nd"/>
    <property type="match status" value="1"/>
</dbReference>
<evidence type="ECO:0000256" key="4">
    <source>
        <dbReference type="RuleBase" id="RU361185"/>
    </source>
</evidence>
<keyword evidence="2" id="KW-0325">Glycoprotein</keyword>
<feature type="domain" description="Glycoside hydrolase family 31 TIM barrel" evidence="5">
    <location>
        <begin position="1"/>
        <end position="93"/>
    </location>
</feature>
<dbReference type="Proteomes" id="UP000007148">
    <property type="component" value="Unassembled WGS sequence"/>
</dbReference>
<dbReference type="OrthoDB" id="5839090at2759"/>